<keyword evidence="2" id="KW-1185">Reference proteome</keyword>
<evidence type="ECO:0008006" key="3">
    <source>
        <dbReference type="Google" id="ProtNLM"/>
    </source>
</evidence>
<evidence type="ECO:0000313" key="1">
    <source>
        <dbReference type="EMBL" id="KXS17268.1"/>
    </source>
</evidence>
<reference evidence="1 2" key="1">
    <citation type="journal article" date="2015" name="Genome Biol. Evol.">
        <title>Phylogenomic analyses indicate that early fungi evolved digesting cell walls of algal ancestors of land plants.</title>
        <authorList>
            <person name="Chang Y."/>
            <person name="Wang S."/>
            <person name="Sekimoto S."/>
            <person name="Aerts A.L."/>
            <person name="Choi C."/>
            <person name="Clum A."/>
            <person name="LaButti K.M."/>
            <person name="Lindquist E.A."/>
            <person name="Yee Ngan C."/>
            <person name="Ohm R.A."/>
            <person name="Salamov A.A."/>
            <person name="Grigoriev I.V."/>
            <person name="Spatafora J.W."/>
            <person name="Berbee M.L."/>
        </authorList>
    </citation>
    <scope>NUCLEOTIDE SEQUENCE [LARGE SCALE GENOMIC DNA]</scope>
    <source>
        <strain evidence="1 2">JEL478</strain>
    </source>
</reference>
<dbReference type="EMBL" id="KQ965748">
    <property type="protein sequence ID" value="KXS17268.1"/>
    <property type="molecule type" value="Genomic_DNA"/>
</dbReference>
<gene>
    <name evidence="1" type="ORF">M427DRAFT_266105</name>
</gene>
<dbReference type="Proteomes" id="UP000070544">
    <property type="component" value="Unassembled WGS sequence"/>
</dbReference>
<protein>
    <recommendedName>
        <fullName evidence="3">F-box domain-containing protein</fullName>
    </recommendedName>
</protein>
<dbReference type="AlphaFoldDB" id="A0A139AKP6"/>
<evidence type="ECO:0000313" key="2">
    <source>
        <dbReference type="Proteomes" id="UP000070544"/>
    </source>
</evidence>
<organism evidence="1 2">
    <name type="scientific">Gonapodya prolifera (strain JEL478)</name>
    <name type="common">Monoblepharis prolifera</name>
    <dbReference type="NCBI Taxonomy" id="1344416"/>
    <lineage>
        <taxon>Eukaryota</taxon>
        <taxon>Fungi</taxon>
        <taxon>Fungi incertae sedis</taxon>
        <taxon>Chytridiomycota</taxon>
        <taxon>Chytridiomycota incertae sedis</taxon>
        <taxon>Monoblepharidomycetes</taxon>
        <taxon>Monoblepharidales</taxon>
        <taxon>Gonapodyaceae</taxon>
        <taxon>Gonapodya</taxon>
    </lineage>
</organism>
<accession>A0A139AKP6</accession>
<sequence length="168" mass="18578">MCRRKTRPLLGLNWSLELASRKNNGTGEARQGQLSLRCAITHRVLRGLINHSTSRSHQLAPITSIIPRETLLHSLRFCSPRTLLGSLQLVSKLFHQCVHHVIPKNHNERFVALSHISIARASGELPLRLTAKISMLQSSLASAPQRVAHVAISILLDGDLDNPITTIS</sequence>
<name>A0A139AKP6_GONPJ</name>
<proteinExistence type="predicted"/>